<feature type="compositionally biased region" description="Basic and acidic residues" evidence="1">
    <location>
        <begin position="30"/>
        <end position="41"/>
    </location>
</feature>
<sequence length="85" mass="9997">MHPLISKQRCRLGRKWLETGGMRIVQKHPHSSDTKEEKDKDDQDWETSSYNCTALSLQFAHSKKKLIKSEHYSCALVRLTYVMFI</sequence>
<keyword evidence="3" id="KW-1185">Reference proteome</keyword>
<evidence type="ECO:0000313" key="2">
    <source>
        <dbReference type="Ensembl" id="ENSPSTP00000023395.1"/>
    </source>
</evidence>
<evidence type="ECO:0000256" key="1">
    <source>
        <dbReference type="SAM" id="MobiDB-lite"/>
    </source>
</evidence>
<reference evidence="2" key="1">
    <citation type="submission" date="2025-08" db="UniProtKB">
        <authorList>
            <consortium name="Ensembl"/>
        </authorList>
    </citation>
    <scope>IDENTIFICATION</scope>
</reference>
<evidence type="ECO:0000313" key="3">
    <source>
        <dbReference type="Proteomes" id="UP000694428"/>
    </source>
</evidence>
<accession>A0A8C9FZD9</accession>
<reference evidence="2" key="2">
    <citation type="submission" date="2025-09" db="UniProtKB">
        <authorList>
            <consortium name="Ensembl"/>
        </authorList>
    </citation>
    <scope>IDENTIFICATION</scope>
</reference>
<organism evidence="2 3">
    <name type="scientific">Pavo cristatus</name>
    <name type="common">Indian peafowl</name>
    <name type="synonym">Blue peafowl</name>
    <dbReference type="NCBI Taxonomy" id="9049"/>
    <lineage>
        <taxon>Eukaryota</taxon>
        <taxon>Metazoa</taxon>
        <taxon>Chordata</taxon>
        <taxon>Craniata</taxon>
        <taxon>Vertebrata</taxon>
        <taxon>Euteleostomi</taxon>
        <taxon>Archelosauria</taxon>
        <taxon>Archosauria</taxon>
        <taxon>Dinosauria</taxon>
        <taxon>Saurischia</taxon>
        <taxon>Theropoda</taxon>
        <taxon>Coelurosauria</taxon>
        <taxon>Aves</taxon>
        <taxon>Neognathae</taxon>
        <taxon>Galloanserae</taxon>
        <taxon>Galliformes</taxon>
        <taxon>Phasianidae</taxon>
        <taxon>Phasianinae</taxon>
        <taxon>Pavo</taxon>
    </lineage>
</organism>
<dbReference type="Proteomes" id="UP000694428">
    <property type="component" value="Unplaced"/>
</dbReference>
<name>A0A8C9FZD9_PAVCR</name>
<proteinExistence type="predicted"/>
<feature type="region of interest" description="Disordered" evidence="1">
    <location>
        <begin position="24"/>
        <end position="45"/>
    </location>
</feature>
<dbReference type="Ensembl" id="ENSPSTT00000024612.1">
    <property type="protein sequence ID" value="ENSPSTP00000023395.1"/>
    <property type="gene ID" value="ENSPSTG00000017208.1"/>
</dbReference>
<dbReference type="AlphaFoldDB" id="A0A8C9FZD9"/>
<protein>
    <submittedName>
        <fullName evidence="2">Uncharacterized protein</fullName>
    </submittedName>
</protein>